<dbReference type="Pfam" id="PF21829">
    <property type="entry name" value="DUF6889"/>
    <property type="match status" value="1"/>
</dbReference>
<dbReference type="AlphaFoldDB" id="A0A160PK60"/>
<dbReference type="EMBL" id="AP014809">
    <property type="protein sequence ID" value="BAU93385.1"/>
    <property type="molecule type" value="Genomic_DNA"/>
</dbReference>
<protein>
    <submittedName>
        <fullName evidence="1">Uncharacterized protein</fullName>
    </submittedName>
</protein>
<name>A0A160PK60_9HYPH</name>
<gene>
    <name evidence="1" type="ORF">MPPM_4780</name>
</gene>
<dbReference type="InterPro" id="IPR054182">
    <property type="entry name" value="DUF6889"/>
</dbReference>
<evidence type="ECO:0000313" key="2">
    <source>
        <dbReference type="Proteomes" id="UP000218288"/>
    </source>
</evidence>
<evidence type="ECO:0000313" key="1">
    <source>
        <dbReference type="EMBL" id="BAU93385.1"/>
    </source>
</evidence>
<dbReference type="Proteomes" id="UP000218288">
    <property type="component" value="Chromosome"/>
</dbReference>
<sequence length="57" mass="6667">MPEGEEFYLAPIPLGYYRYPDLLDGTLQIEHLVEINEAMAYEGENRRRIQEAQRPNG</sequence>
<reference evidence="1 2" key="1">
    <citation type="journal article" date="2016" name="Genome Announc.">
        <title>Complete Genome Sequence of Methylobacterium populi P-1M, Isolated from Pink-Pigmented Household Biofilm.</title>
        <authorList>
            <person name="Morohoshi T."/>
            <person name="Ikeda T."/>
        </authorList>
    </citation>
    <scope>NUCLEOTIDE SEQUENCE [LARGE SCALE GENOMIC DNA]</scope>
    <source>
        <strain evidence="1 2">P-1M</strain>
    </source>
</reference>
<accession>A0A160PK60</accession>
<organism evidence="1 2">
    <name type="scientific">Methylorubrum populi</name>
    <dbReference type="NCBI Taxonomy" id="223967"/>
    <lineage>
        <taxon>Bacteria</taxon>
        <taxon>Pseudomonadati</taxon>
        <taxon>Pseudomonadota</taxon>
        <taxon>Alphaproteobacteria</taxon>
        <taxon>Hyphomicrobiales</taxon>
        <taxon>Methylobacteriaceae</taxon>
        <taxon>Methylorubrum</taxon>
    </lineage>
</organism>
<proteinExistence type="predicted"/>